<reference evidence="4" key="2">
    <citation type="submission" date="2025-09" db="UniProtKB">
        <authorList>
            <consortium name="Ensembl"/>
        </authorList>
    </citation>
    <scope>IDENTIFICATION</scope>
</reference>
<reference evidence="4" key="1">
    <citation type="submission" date="2025-08" db="UniProtKB">
        <authorList>
            <consortium name="Ensembl"/>
        </authorList>
    </citation>
    <scope>IDENTIFICATION</scope>
</reference>
<evidence type="ECO:0000313" key="5">
    <source>
        <dbReference type="Proteomes" id="UP000261540"/>
    </source>
</evidence>
<sequence length="345" mass="38174">MLQQILKDMHIDPDMLEALNDDQKKILFFKMREEQVRRWKEREENLEREAKVALKSRPKKVHSKSVSWLLGRDGDVHVVVIGEMEELKTSKVIYSGLGERDPSSLHDNARPPGALKSSLVRRTPSEPVRTGRENFPPRDQSGVEISFKEKTGDSKARPHVPSQQTQVLEKSQQSSSPQETEKEADSGSPADGSKGAGPSTWVHLKLRSPASVPGKPRGPDPQEKHVFPFCAKARLCPRDSLDQHHVKGRDFRLVAAASRAGGHSEGGGVARGRVAQLMKNFGEPCPRQAPPTPNPPTCTWPPPRSGDLRRDAPGEGDPSPHPCPLIRVTVQTITTHRKRGTKPVI</sequence>
<evidence type="ECO:0000256" key="3">
    <source>
        <dbReference type="SAM" id="MobiDB-lite"/>
    </source>
</evidence>
<keyword evidence="5" id="KW-1185">Reference proteome</keyword>
<keyword evidence="2" id="KW-0175">Coiled coil</keyword>
<organism evidence="4 5">
    <name type="scientific">Paramormyrops kingsleyae</name>
    <dbReference type="NCBI Taxonomy" id="1676925"/>
    <lineage>
        <taxon>Eukaryota</taxon>
        <taxon>Metazoa</taxon>
        <taxon>Chordata</taxon>
        <taxon>Craniata</taxon>
        <taxon>Vertebrata</taxon>
        <taxon>Euteleostomi</taxon>
        <taxon>Actinopterygii</taxon>
        <taxon>Neopterygii</taxon>
        <taxon>Teleostei</taxon>
        <taxon>Osteoglossocephala</taxon>
        <taxon>Osteoglossomorpha</taxon>
        <taxon>Osteoglossiformes</taxon>
        <taxon>Mormyridae</taxon>
        <taxon>Paramormyrops</taxon>
    </lineage>
</organism>
<feature type="compositionally biased region" description="Basic and acidic residues" evidence="3">
    <location>
        <begin position="146"/>
        <end position="156"/>
    </location>
</feature>
<dbReference type="Proteomes" id="UP000261540">
    <property type="component" value="Unplaced"/>
</dbReference>
<dbReference type="PANTHER" id="PTHR14388">
    <property type="entry name" value="T CELL-SPECIFIC ADAPTER PROTEIN TSAD"/>
    <property type="match status" value="1"/>
</dbReference>
<dbReference type="Ensembl" id="ENSPKIT00000027672.1">
    <property type="protein sequence ID" value="ENSPKIP00000003707.1"/>
    <property type="gene ID" value="ENSPKIG00000021104.1"/>
</dbReference>
<feature type="compositionally biased region" description="Polar residues" evidence="3">
    <location>
        <begin position="161"/>
        <end position="178"/>
    </location>
</feature>
<feature type="region of interest" description="Disordered" evidence="3">
    <location>
        <begin position="282"/>
        <end position="325"/>
    </location>
</feature>
<accession>A0A3B3QAI7</accession>
<protein>
    <submittedName>
        <fullName evidence="4">Zgc:100829</fullName>
    </submittedName>
</protein>
<dbReference type="GeneTree" id="ENSGT00940000157357"/>
<evidence type="ECO:0000256" key="1">
    <source>
        <dbReference type="ARBA" id="ARBA00022999"/>
    </source>
</evidence>
<feature type="compositionally biased region" description="Basic and acidic residues" evidence="3">
    <location>
        <begin position="99"/>
        <end position="109"/>
    </location>
</feature>
<evidence type="ECO:0000256" key="2">
    <source>
        <dbReference type="SAM" id="Coils"/>
    </source>
</evidence>
<feature type="coiled-coil region" evidence="2">
    <location>
        <begin position="29"/>
        <end position="56"/>
    </location>
</feature>
<feature type="compositionally biased region" description="Pro residues" evidence="3">
    <location>
        <begin position="287"/>
        <end position="304"/>
    </location>
</feature>
<name>A0A3B3QAI7_9TELE</name>
<feature type="region of interest" description="Disordered" evidence="3">
    <location>
        <begin position="99"/>
        <end position="224"/>
    </location>
</feature>
<proteinExistence type="predicted"/>
<dbReference type="PANTHER" id="PTHR14388:SF5">
    <property type="entry name" value="SH2 DOMAIN-CONTAINING PROTEIN 4A"/>
    <property type="match status" value="1"/>
</dbReference>
<keyword evidence="1" id="KW-0727">SH2 domain</keyword>
<dbReference type="AlphaFoldDB" id="A0A3B3QAI7"/>
<dbReference type="GO" id="GO:0005737">
    <property type="term" value="C:cytoplasm"/>
    <property type="evidence" value="ECO:0007669"/>
    <property type="project" value="TreeGrafter"/>
</dbReference>
<evidence type="ECO:0000313" key="4">
    <source>
        <dbReference type="Ensembl" id="ENSPKIP00000003707.1"/>
    </source>
</evidence>